<dbReference type="InterPro" id="IPR029050">
    <property type="entry name" value="Immunoprotect_excell_Ig-like"/>
</dbReference>
<dbReference type="EMBL" id="AVPK01000004">
    <property type="protein sequence ID" value="KGN37942.1"/>
    <property type="molecule type" value="Genomic_DNA"/>
</dbReference>
<dbReference type="Proteomes" id="UP000030011">
    <property type="component" value="Unassembled WGS sequence"/>
</dbReference>
<dbReference type="AlphaFoldDB" id="A0A0A0JPG4"/>
<evidence type="ECO:0000313" key="3">
    <source>
        <dbReference type="Proteomes" id="UP000030011"/>
    </source>
</evidence>
<gene>
    <name evidence="2" type="ORF">N803_12840</name>
</gene>
<name>A0A0A0JPG4_9MICO</name>
<reference evidence="2 3" key="1">
    <citation type="submission" date="2013-08" db="EMBL/GenBank/DDBJ databases">
        <title>The genome sequence of Knoellia subterranea.</title>
        <authorList>
            <person name="Zhu W."/>
            <person name="Wang G."/>
        </authorList>
    </citation>
    <scope>NUCLEOTIDE SEQUENCE [LARGE SCALE GENOMIC DNA]</scope>
    <source>
        <strain evidence="2 3">KCTC 19937</strain>
    </source>
</reference>
<organism evidence="2 3">
    <name type="scientific">Knoellia subterranea KCTC 19937</name>
    <dbReference type="NCBI Taxonomy" id="1385521"/>
    <lineage>
        <taxon>Bacteria</taxon>
        <taxon>Bacillati</taxon>
        <taxon>Actinomycetota</taxon>
        <taxon>Actinomycetes</taxon>
        <taxon>Micrococcales</taxon>
        <taxon>Intrasporangiaceae</taxon>
        <taxon>Knoellia</taxon>
    </lineage>
</organism>
<comment type="caution">
    <text evidence="2">The sequence shown here is derived from an EMBL/GenBank/DDBJ whole genome shotgun (WGS) entry which is preliminary data.</text>
</comment>
<sequence>MRRAVASAAIVIAAMGLGRLITDHLPTTETADKPFFHDGAVGSPVALDYADVTVTGVHVTPTIMGNPASAAGGRWLVVDLELKARHSPTSMAGFFLVDANDRRWIASSRGPECATAANLSTGVRHWASICFDVPKEALADARLMATRGAWDSHEAQFRRDDVARVDLGIAGSEVDALWAQKDAVNVKEAGPVPPEEAQR</sequence>
<dbReference type="OrthoDB" id="4842873at2"/>
<keyword evidence="1" id="KW-0732">Signal</keyword>
<keyword evidence="3" id="KW-1185">Reference proteome</keyword>
<dbReference type="eggNOG" id="ENOG502ZCP6">
    <property type="taxonomic scope" value="Bacteria"/>
</dbReference>
<accession>A0A0A0JPG4</accession>
<dbReference type="Gene3D" id="2.60.40.1240">
    <property type="match status" value="1"/>
</dbReference>
<proteinExistence type="predicted"/>
<dbReference type="RefSeq" id="WP_035904340.1">
    <property type="nucleotide sequence ID" value="NZ_AVPK01000004.1"/>
</dbReference>
<dbReference type="STRING" id="1385521.N803_12840"/>
<evidence type="ECO:0000313" key="2">
    <source>
        <dbReference type="EMBL" id="KGN37942.1"/>
    </source>
</evidence>
<protein>
    <submittedName>
        <fullName evidence="2">Uncharacterized protein</fullName>
    </submittedName>
</protein>
<evidence type="ECO:0000256" key="1">
    <source>
        <dbReference type="ARBA" id="ARBA00022729"/>
    </source>
</evidence>